<gene>
    <name evidence="5" type="primary">ARHGEF3</name>
    <name evidence="5" type="ORF">K7432_005040</name>
</gene>
<name>A0ABR2W494_9FUNG</name>
<keyword evidence="6" id="KW-1185">Reference proteome</keyword>
<comment type="caution">
    <text evidence="5">The sequence shown here is derived from an EMBL/GenBank/DDBJ whole genome shotgun (WGS) entry which is preliminary data.</text>
</comment>
<evidence type="ECO:0000256" key="1">
    <source>
        <dbReference type="ARBA" id="ARBA00004496"/>
    </source>
</evidence>
<dbReference type="PANTHER" id="PTHR46006">
    <property type="entry name" value="RHO GUANINE NUCLEOTIDE EXCHANGE FACTOR AT 64C, ISOFORM A"/>
    <property type="match status" value="1"/>
</dbReference>
<evidence type="ECO:0000256" key="3">
    <source>
        <dbReference type="SAM" id="MobiDB-lite"/>
    </source>
</evidence>
<protein>
    <submittedName>
        <fullName evidence="5">Rho guanine nucleotide exchange factor 3</fullName>
    </submittedName>
</protein>
<dbReference type="InterPro" id="IPR051480">
    <property type="entry name" value="Endocytic_GEF_Adapter"/>
</dbReference>
<dbReference type="PANTHER" id="PTHR46006:SF6">
    <property type="entry name" value="INTERSECTIN-2 ISOFORM X1"/>
    <property type="match status" value="1"/>
</dbReference>
<sequence>MTTEHKKVAPLLRVKGRNQPVVRKFKPLPNIPQGHREAIDDEVQDSVDLKTSRIPCVKQRYIVDISQSSESSPNIARHHQANTNYAGNVGVASVIEQGNALRSNQSNNSTAFLKSPSQYDSLTVNNPEVTVQNEIISPNLASSDLKHSSMLKSPNNIRSIHRVRKHSKGSSPPLRSKKSSPSTKPKVYFKRGKISPKFSNSESRDSNKSVTHNLPTFDMKSNPKIAIFNENDEGLHSSNPANDESIVSPSLKVQYLWKDLVKNSKIQCSQPLSPKEIERQETIFELVNTESDYLNCLFVLVEFFKKPLLELGILKNEKLVEIFANLDDILTFHTDLFKRMAAVYKKQFPIINKFAFIFVECLDQMRAYSKFVVNYKRSLSKVAELRQTNKRFSWFLEQRHQKSESRNLSLENLLLEPFQRLCRYPLLFEKILSCTNTDSSDRSDIVQVLSRIRGVIQEINESKERFEIREEMHVAQFRIKGFGYFDFLTPSRELILEGGLTFLNAKEVGQSHVVKVYRQRSLPLRVFLFNDCILLAKHRNKKTGAQYKAIVPPSRVTHVQPVEDAHNTSKFSLDFI</sequence>
<proteinExistence type="predicted"/>
<dbReference type="SMART" id="SM00325">
    <property type="entry name" value="RhoGEF"/>
    <property type="match status" value="1"/>
</dbReference>
<reference evidence="5 6" key="1">
    <citation type="submission" date="2023-04" db="EMBL/GenBank/DDBJ databases">
        <title>Genome of Basidiobolus ranarum AG-B5.</title>
        <authorList>
            <person name="Stajich J.E."/>
            <person name="Carter-House D."/>
            <person name="Gryganskyi A."/>
        </authorList>
    </citation>
    <scope>NUCLEOTIDE SEQUENCE [LARGE SCALE GENOMIC DNA]</scope>
    <source>
        <strain evidence="5 6">AG-B5</strain>
    </source>
</reference>
<organism evidence="5 6">
    <name type="scientific">Basidiobolus ranarum</name>
    <dbReference type="NCBI Taxonomy" id="34480"/>
    <lineage>
        <taxon>Eukaryota</taxon>
        <taxon>Fungi</taxon>
        <taxon>Fungi incertae sedis</taxon>
        <taxon>Zoopagomycota</taxon>
        <taxon>Entomophthoromycotina</taxon>
        <taxon>Basidiobolomycetes</taxon>
        <taxon>Basidiobolales</taxon>
        <taxon>Basidiobolaceae</taxon>
        <taxon>Basidiobolus</taxon>
    </lineage>
</organism>
<dbReference type="InterPro" id="IPR000219">
    <property type="entry name" value="DH_dom"/>
</dbReference>
<dbReference type="Gene3D" id="1.20.900.10">
    <property type="entry name" value="Dbl homology (DH) domain"/>
    <property type="match status" value="1"/>
</dbReference>
<feature type="domain" description="DH" evidence="4">
    <location>
        <begin position="278"/>
        <end position="462"/>
    </location>
</feature>
<feature type="region of interest" description="Disordered" evidence="3">
    <location>
        <begin position="145"/>
        <end position="215"/>
    </location>
</feature>
<evidence type="ECO:0000313" key="6">
    <source>
        <dbReference type="Proteomes" id="UP001479436"/>
    </source>
</evidence>
<feature type="compositionally biased region" description="Basic residues" evidence="3">
    <location>
        <begin position="159"/>
        <end position="168"/>
    </location>
</feature>
<dbReference type="PROSITE" id="PS50010">
    <property type="entry name" value="DH_2"/>
    <property type="match status" value="1"/>
</dbReference>
<accession>A0ABR2W494</accession>
<dbReference type="SUPFAM" id="SSF50729">
    <property type="entry name" value="PH domain-like"/>
    <property type="match status" value="1"/>
</dbReference>
<evidence type="ECO:0000256" key="2">
    <source>
        <dbReference type="ARBA" id="ARBA00022490"/>
    </source>
</evidence>
<keyword evidence="2" id="KW-0963">Cytoplasm</keyword>
<dbReference type="InterPro" id="IPR035899">
    <property type="entry name" value="DBL_dom_sf"/>
</dbReference>
<feature type="compositionally biased region" description="Low complexity" evidence="3">
    <location>
        <begin position="169"/>
        <end position="186"/>
    </location>
</feature>
<dbReference type="Gene3D" id="2.30.29.30">
    <property type="entry name" value="Pleckstrin-homology domain (PH domain)/Phosphotyrosine-binding domain (PTB)"/>
    <property type="match status" value="1"/>
</dbReference>
<comment type="subcellular location">
    <subcellularLocation>
        <location evidence="1">Cytoplasm</location>
    </subcellularLocation>
</comment>
<dbReference type="InterPro" id="IPR011993">
    <property type="entry name" value="PH-like_dom_sf"/>
</dbReference>
<dbReference type="SUPFAM" id="SSF48065">
    <property type="entry name" value="DBL homology domain (DH-domain)"/>
    <property type="match status" value="1"/>
</dbReference>
<dbReference type="CDD" id="cd00160">
    <property type="entry name" value="RhoGEF"/>
    <property type="match status" value="1"/>
</dbReference>
<dbReference type="Pfam" id="PF00621">
    <property type="entry name" value="RhoGEF"/>
    <property type="match status" value="1"/>
</dbReference>
<dbReference type="EMBL" id="JASJQH010007063">
    <property type="protein sequence ID" value="KAK9719091.1"/>
    <property type="molecule type" value="Genomic_DNA"/>
</dbReference>
<dbReference type="Proteomes" id="UP001479436">
    <property type="component" value="Unassembled WGS sequence"/>
</dbReference>
<evidence type="ECO:0000313" key="5">
    <source>
        <dbReference type="EMBL" id="KAK9719091.1"/>
    </source>
</evidence>
<evidence type="ECO:0000259" key="4">
    <source>
        <dbReference type="PROSITE" id="PS50010"/>
    </source>
</evidence>